<accession>T5LU62</accession>
<dbReference type="HOGENOM" id="CLU_000022_59_13_7"/>
<keyword evidence="3" id="KW-1185">Reference proteome</keyword>
<organism evidence="2 3">
    <name type="scientific">Helicobacter bilis ATCC 43879</name>
    <dbReference type="NCBI Taxonomy" id="613026"/>
    <lineage>
        <taxon>Bacteria</taxon>
        <taxon>Pseudomonadati</taxon>
        <taxon>Campylobacterota</taxon>
        <taxon>Epsilonproteobacteria</taxon>
        <taxon>Campylobacterales</taxon>
        <taxon>Helicobacteraceae</taxon>
        <taxon>Helicobacter</taxon>
    </lineage>
</organism>
<dbReference type="GO" id="GO:0006631">
    <property type="term" value="P:fatty acid metabolic process"/>
    <property type="evidence" value="ECO:0007669"/>
    <property type="project" value="TreeGrafter"/>
</dbReference>
<dbReference type="InterPro" id="IPR020845">
    <property type="entry name" value="AMP-binding_CS"/>
</dbReference>
<dbReference type="CDD" id="cd04433">
    <property type="entry name" value="AFD_class_I"/>
    <property type="match status" value="1"/>
</dbReference>
<name>T5LU62_9HELI</name>
<reference evidence="2 3" key="1">
    <citation type="journal article" date="2014" name="Genome Announc.">
        <title>Draft genome sequences of six enterohepatic helicobacter species isolated from humans and one from rhesus macaques.</title>
        <authorList>
            <person name="Shen Z."/>
            <person name="Sheh A."/>
            <person name="Young S.K."/>
            <person name="Abouelliel A."/>
            <person name="Ward D.V."/>
            <person name="Earl A.M."/>
            <person name="Fox J.G."/>
        </authorList>
    </citation>
    <scope>NUCLEOTIDE SEQUENCE [LARGE SCALE GENOMIC DNA]</scope>
    <source>
        <strain evidence="2 3">ATCC 43879</strain>
    </source>
</reference>
<feature type="domain" description="AMP-dependent synthetase/ligase" evidence="1">
    <location>
        <begin position="20"/>
        <end position="293"/>
    </location>
</feature>
<dbReference type="PROSITE" id="PS00455">
    <property type="entry name" value="AMP_BINDING"/>
    <property type="match status" value="1"/>
</dbReference>
<dbReference type="Gene3D" id="3.30.300.30">
    <property type="match status" value="1"/>
</dbReference>
<dbReference type="PANTHER" id="PTHR43201:SF32">
    <property type="entry name" value="2-SUCCINYLBENZOATE--COA LIGASE, CHLOROPLASTIC_PEROXISOMAL"/>
    <property type="match status" value="1"/>
</dbReference>
<dbReference type="RefSeq" id="WP_020995592.1">
    <property type="nucleotide sequence ID" value="NZ_KI392035.1"/>
</dbReference>
<dbReference type="Gene3D" id="3.40.50.12780">
    <property type="entry name" value="N-terminal domain of ligase-like"/>
    <property type="match status" value="1"/>
</dbReference>
<gene>
    <name evidence="2" type="ORF">HRAG_02420</name>
</gene>
<dbReference type="InterPro" id="IPR042099">
    <property type="entry name" value="ANL_N_sf"/>
</dbReference>
<comment type="caution">
    <text evidence="2">The sequence shown here is derived from an EMBL/GenBank/DDBJ whole genome shotgun (WGS) entry which is preliminary data.</text>
</comment>
<dbReference type="EMBL" id="ACDN02000018">
    <property type="protein sequence ID" value="EQM94765.1"/>
    <property type="molecule type" value="Genomic_DNA"/>
</dbReference>
<dbReference type="Proteomes" id="UP000005085">
    <property type="component" value="Unassembled WGS sequence"/>
</dbReference>
<evidence type="ECO:0000313" key="3">
    <source>
        <dbReference type="Proteomes" id="UP000005085"/>
    </source>
</evidence>
<sequence>MRSNSYNVTHPFLRKIESFEQDSICLIAQSQSHTYGELLDSTRNALNLLNDIKANSVIGIIGDYDLKTLAFFLACVEKGFIVTPLSASLAPKDSIFSPMLQSCIKEGQIDYLFYNNTLHSTHSTDKKHSIIASLQANHTSGLILFSSGSTGKPKAIVHNLNTLLQGFLEKKPKRINILLFLMFDHIGGLNTLFNVLSLGACGITLKNRKDMREIAKSIQDYKIALLPASPSLLHLFLLSNPTQLYDLSSLRLITYGTEKMSDSLLAKLKNAFPKVRFHQTFGASEIGITQTTTKDNFIRLDNMEYKIVNNELFIKSHTNALGYLNSDNSVFDDKGYFATGDLVEVKTINGEEYIKIIGRAKEVINVGGEKVIPQEVEGVLLQIPFISDCVVYGESNAITGQSVSVKVVLDSNHYEWVQNGKELDSKNTDSNTAEAVCDSLTESTNLESGNTDSTAEVFLSDFSGFQAKGEGSYLRGNDQALSEESAKSTKETTQVTQNLELKKYIRTFCKDKLAPFKIPSKVSIVESLEVSERFKKLRLTNGGGGNTL</sequence>
<dbReference type="InterPro" id="IPR045851">
    <property type="entry name" value="AMP-bd_C_sf"/>
</dbReference>
<dbReference type="AlphaFoldDB" id="T5LU62"/>
<proteinExistence type="predicted"/>
<protein>
    <recommendedName>
        <fullName evidence="1">AMP-dependent synthetase/ligase domain-containing protein</fullName>
    </recommendedName>
</protein>
<dbReference type="Pfam" id="PF00501">
    <property type="entry name" value="AMP-binding"/>
    <property type="match status" value="1"/>
</dbReference>
<dbReference type="PANTHER" id="PTHR43201">
    <property type="entry name" value="ACYL-COA SYNTHETASE"/>
    <property type="match status" value="1"/>
</dbReference>
<dbReference type="InterPro" id="IPR000873">
    <property type="entry name" value="AMP-dep_synth/lig_dom"/>
</dbReference>
<dbReference type="GO" id="GO:0031956">
    <property type="term" value="F:medium-chain fatty acid-CoA ligase activity"/>
    <property type="evidence" value="ECO:0007669"/>
    <property type="project" value="TreeGrafter"/>
</dbReference>
<evidence type="ECO:0000313" key="2">
    <source>
        <dbReference type="EMBL" id="EQM94765.1"/>
    </source>
</evidence>
<dbReference type="SUPFAM" id="SSF56801">
    <property type="entry name" value="Acetyl-CoA synthetase-like"/>
    <property type="match status" value="1"/>
</dbReference>
<evidence type="ECO:0000259" key="1">
    <source>
        <dbReference type="Pfam" id="PF00501"/>
    </source>
</evidence>
<dbReference type="eggNOG" id="COG0318">
    <property type="taxonomic scope" value="Bacteria"/>
</dbReference>